<dbReference type="Pfam" id="PF04055">
    <property type="entry name" value="Radical_SAM"/>
    <property type="match status" value="1"/>
</dbReference>
<organism evidence="19 21">
    <name type="scientific">Legionella qingyii</name>
    <dbReference type="NCBI Taxonomy" id="2184757"/>
    <lineage>
        <taxon>Bacteria</taxon>
        <taxon>Pseudomonadati</taxon>
        <taxon>Pseudomonadota</taxon>
        <taxon>Gammaproteobacteria</taxon>
        <taxon>Legionellales</taxon>
        <taxon>Legionellaceae</taxon>
        <taxon>Legionella</taxon>
    </lineage>
</organism>
<comment type="similarity">
    <text evidence="3 15">Belongs to the anaerobic coproporphyrinogen-III oxidase family.</text>
</comment>
<dbReference type="PIRSF" id="PIRSF000167">
    <property type="entry name" value="HemN"/>
    <property type="match status" value="1"/>
</dbReference>
<dbReference type="Proteomes" id="UP000247152">
    <property type="component" value="Unassembled WGS sequence"/>
</dbReference>
<protein>
    <recommendedName>
        <fullName evidence="15">Coproporphyrinogen-III oxidase</fullName>
        <ecNumber evidence="15">1.3.98.3</ecNumber>
    </recommendedName>
</protein>
<feature type="binding site" evidence="17">
    <location>
        <position position="68"/>
    </location>
    <ligand>
        <name>[4Fe-4S] cluster</name>
        <dbReference type="ChEBI" id="CHEBI:49883"/>
        <note>4Fe-4S-S-AdoMet</note>
    </ligand>
</feature>
<feature type="binding site" evidence="16">
    <location>
        <position position="330"/>
    </location>
    <ligand>
        <name>S-adenosyl-L-methionine</name>
        <dbReference type="ChEBI" id="CHEBI:59789"/>
        <label>1</label>
    </ligand>
</feature>
<dbReference type="InterPro" id="IPR007197">
    <property type="entry name" value="rSAM"/>
</dbReference>
<evidence type="ECO:0000256" key="6">
    <source>
        <dbReference type="ARBA" id="ARBA00022490"/>
    </source>
</evidence>
<evidence type="ECO:0000313" key="20">
    <source>
        <dbReference type="EMBL" id="RUR22856.1"/>
    </source>
</evidence>
<feature type="binding site" evidence="16">
    <location>
        <position position="55"/>
    </location>
    <ligand>
        <name>S-adenosyl-L-methionine</name>
        <dbReference type="ChEBI" id="CHEBI:59789"/>
        <label>1</label>
    </ligand>
</feature>
<dbReference type="NCBIfam" id="TIGR00538">
    <property type="entry name" value="hemN"/>
    <property type="match status" value="1"/>
</dbReference>
<keyword evidence="12 15" id="KW-0627">Porphyrin biosynthesis</keyword>
<dbReference type="EMBL" id="RZGX01000010">
    <property type="protein sequence ID" value="RUR22856.1"/>
    <property type="molecule type" value="Genomic_DNA"/>
</dbReference>
<keyword evidence="8 15" id="KW-0479">Metal-binding</keyword>
<evidence type="ECO:0000259" key="18">
    <source>
        <dbReference type="PROSITE" id="PS51918"/>
    </source>
</evidence>
<dbReference type="AlphaFoldDB" id="A0A317TXU7"/>
<comment type="catalytic activity">
    <reaction evidence="14 15">
        <text>coproporphyrinogen III + 2 S-adenosyl-L-methionine = protoporphyrinogen IX + 2 5'-deoxyadenosine + 2 L-methionine + 2 CO2</text>
        <dbReference type="Rhea" id="RHEA:15425"/>
        <dbReference type="ChEBI" id="CHEBI:16526"/>
        <dbReference type="ChEBI" id="CHEBI:17319"/>
        <dbReference type="ChEBI" id="CHEBI:57307"/>
        <dbReference type="ChEBI" id="CHEBI:57309"/>
        <dbReference type="ChEBI" id="CHEBI:57844"/>
        <dbReference type="ChEBI" id="CHEBI:59789"/>
        <dbReference type="EC" id="1.3.98.3"/>
    </reaction>
</comment>
<evidence type="ECO:0000256" key="5">
    <source>
        <dbReference type="ARBA" id="ARBA00022485"/>
    </source>
</evidence>
<evidence type="ECO:0000256" key="17">
    <source>
        <dbReference type="PIRSR" id="PIRSR000167-2"/>
    </source>
</evidence>
<comment type="subcellular location">
    <subcellularLocation>
        <location evidence="1 15">Cytoplasm</location>
    </subcellularLocation>
</comment>
<evidence type="ECO:0000256" key="14">
    <source>
        <dbReference type="ARBA" id="ARBA00048321"/>
    </source>
</evidence>
<dbReference type="GO" id="GO:0046872">
    <property type="term" value="F:metal ion binding"/>
    <property type="evidence" value="ECO:0007669"/>
    <property type="project" value="UniProtKB-KW"/>
</dbReference>
<evidence type="ECO:0000256" key="13">
    <source>
        <dbReference type="ARBA" id="ARBA00024295"/>
    </source>
</evidence>
<dbReference type="SFLD" id="SFLDG01065">
    <property type="entry name" value="anaerobic_coproporphyrinogen-I"/>
    <property type="match status" value="1"/>
</dbReference>
<feature type="binding site" evidence="16">
    <location>
        <position position="185"/>
    </location>
    <ligand>
        <name>S-adenosyl-L-methionine</name>
        <dbReference type="ChEBI" id="CHEBI:59789"/>
        <label>2</label>
    </ligand>
</feature>
<dbReference type="GO" id="GO:0005737">
    <property type="term" value="C:cytoplasm"/>
    <property type="evidence" value="ECO:0007669"/>
    <property type="project" value="UniProtKB-SubCell"/>
</dbReference>
<evidence type="ECO:0000256" key="12">
    <source>
        <dbReference type="ARBA" id="ARBA00023244"/>
    </source>
</evidence>
<feature type="binding site" evidence="16">
    <location>
        <position position="113"/>
    </location>
    <ligand>
        <name>S-adenosyl-L-methionine</name>
        <dbReference type="ChEBI" id="CHEBI:59789"/>
        <label>1</label>
    </ligand>
</feature>
<dbReference type="OrthoDB" id="9808022at2"/>
<keyword evidence="22" id="KW-1185">Reference proteome</keyword>
<dbReference type="PROSITE" id="PS51918">
    <property type="entry name" value="RADICAL_SAM"/>
    <property type="match status" value="1"/>
</dbReference>
<dbReference type="Proteomes" id="UP000287374">
    <property type="component" value="Unassembled WGS sequence"/>
</dbReference>
<gene>
    <name evidence="19" type="primary">hemN</name>
    <name evidence="19" type="ORF">DGG96_17210</name>
    <name evidence="20" type="ORF">ELY20_09040</name>
</gene>
<evidence type="ECO:0000256" key="1">
    <source>
        <dbReference type="ARBA" id="ARBA00004496"/>
    </source>
</evidence>
<evidence type="ECO:0000256" key="7">
    <source>
        <dbReference type="ARBA" id="ARBA00022691"/>
    </source>
</evidence>
<comment type="subunit">
    <text evidence="4">Monomer.</text>
</comment>
<evidence type="ECO:0000256" key="8">
    <source>
        <dbReference type="ARBA" id="ARBA00022723"/>
    </source>
</evidence>
<feature type="binding site" evidence="17">
    <location>
        <position position="61"/>
    </location>
    <ligand>
        <name>[4Fe-4S] cluster</name>
        <dbReference type="ChEBI" id="CHEBI:49883"/>
        <note>4Fe-4S-S-AdoMet</note>
    </ligand>
</feature>
<keyword evidence="7 15" id="KW-0949">S-adenosyl-L-methionine</keyword>
<feature type="domain" description="Radical SAM core" evidence="18">
    <location>
        <begin position="46"/>
        <end position="279"/>
    </location>
</feature>
<dbReference type="GO" id="GO:0006782">
    <property type="term" value="P:protoporphyrinogen IX biosynthetic process"/>
    <property type="evidence" value="ECO:0007669"/>
    <property type="project" value="UniProtKB-UniPathway"/>
</dbReference>
<reference evidence="19 21" key="1">
    <citation type="submission" date="2018-05" db="EMBL/GenBank/DDBJ databases">
        <title>Legionella qingyii sp.nov., whole genome shotgun sequence.</title>
        <authorList>
            <person name="Wu H."/>
            <person name="Zhu Q."/>
            <person name="Hu C."/>
        </authorList>
    </citation>
    <scope>NUCLEOTIDE SEQUENCE [LARGE SCALE GENOMIC DNA]</scope>
    <source>
        <strain evidence="19 21">HEB18</strain>
    </source>
</reference>
<evidence type="ECO:0000256" key="16">
    <source>
        <dbReference type="PIRSR" id="PIRSR000167-1"/>
    </source>
</evidence>
<dbReference type="RefSeq" id="WP_110143778.1">
    <property type="nucleotide sequence ID" value="NZ_QHJG01000035.1"/>
</dbReference>
<dbReference type="InterPro" id="IPR023404">
    <property type="entry name" value="rSAM_horseshoe"/>
</dbReference>
<evidence type="ECO:0000256" key="10">
    <source>
        <dbReference type="ARBA" id="ARBA00023004"/>
    </source>
</evidence>
<comment type="caution">
    <text evidence="19">The sequence shown here is derived from an EMBL/GenBank/DDBJ whole genome shotgun (WGS) entry which is preliminary data.</text>
</comment>
<evidence type="ECO:0000313" key="22">
    <source>
        <dbReference type="Proteomes" id="UP000287374"/>
    </source>
</evidence>
<dbReference type="InterPro" id="IPR006638">
    <property type="entry name" value="Elp3/MiaA/NifB-like_rSAM"/>
</dbReference>
<feature type="binding site" evidence="16">
    <location>
        <position position="244"/>
    </location>
    <ligand>
        <name>S-adenosyl-L-methionine</name>
        <dbReference type="ChEBI" id="CHEBI:59789"/>
        <label>2</label>
    </ligand>
</feature>
<feature type="binding site" evidence="16">
    <location>
        <position position="210"/>
    </location>
    <ligand>
        <name>S-adenosyl-L-methionine</name>
        <dbReference type="ChEBI" id="CHEBI:59789"/>
        <label>2</label>
    </ligand>
</feature>
<keyword evidence="6 15" id="KW-0963">Cytoplasm</keyword>
<evidence type="ECO:0000256" key="4">
    <source>
        <dbReference type="ARBA" id="ARBA00011245"/>
    </source>
</evidence>
<dbReference type="InterPro" id="IPR058240">
    <property type="entry name" value="rSAM_sf"/>
</dbReference>
<comment type="cofactor">
    <cofactor evidence="15 17">
        <name>[4Fe-4S] cluster</name>
        <dbReference type="ChEBI" id="CHEBI:49883"/>
    </cofactor>
    <text evidence="15 17">Binds 1 [4Fe-4S] cluster. The cluster is coordinated with 3 cysteines and an exchangeable S-adenosyl-L-methionine.</text>
</comment>
<reference evidence="20 22" key="2">
    <citation type="submission" date="2018-12" db="EMBL/GenBank/DDBJ databases">
        <title>Legionella sp,whole genome shotgun sequence.</title>
        <authorList>
            <person name="Wu H."/>
        </authorList>
    </citation>
    <scope>NUCLEOTIDE SEQUENCE [LARGE SCALE GENOMIC DNA]</scope>
    <source>
        <strain evidence="20">Km489</strain>
        <strain evidence="22">km489</strain>
    </source>
</reference>
<keyword evidence="10 15" id="KW-0408">Iron</keyword>
<dbReference type="EC" id="1.3.98.3" evidence="15"/>
<dbReference type="Gene3D" id="3.80.30.20">
    <property type="entry name" value="tm_1862 like domain"/>
    <property type="match status" value="1"/>
</dbReference>
<dbReference type="GO" id="GO:0051989">
    <property type="term" value="F:coproporphyrinogen dehydrogenase activity"/>
    <property type="evidence" value="ECO:0007669"/>
    <property type="project" value="UniProtKB-EC"/>
</dbReference>
<evidence type="ECO:0000256" key="3">
    <source>
        <dbReference type="ARBA" id="ARBA00005493"/>
    </source>
</evidence>
<feature type="binding site" evidence="16">
    <location>
        <position position="173"/>
    </location>
    <ligand>
        <name>S-adenosyl-L-methionine</name>
        <dbReference type="ChEBI" id="CHEBI:59789"/>
        <label>2</label>
    </ligand>
</feature>
<proteinExistence type="inferred from homology"/>
<dbReference type="GO" id="GO:0004109">
    <property type="term" value="F:coproporphyrinogen oxidase activity"/>
    <property type="evidence" value="ECO:0007669"/>
    <property type="project" value="InterPro"/>
</dbReference>
<keyword evidence="11 15" id="KW-0411">Iron-sulfur</keyword>
<comment type="function">
    <text evidence="13">Involved in the heme biosynthesis. Catalyzes the anaerobic oxidative decarboxylation of propionate groups of rings A and B of coproporphyrinogen III to yield the vinyl groups in protoporphyrinogen IX.</text>
</comment>
<sequence length="455" mass="52066">MFLNDVSEQLILNYEGQFPRYTSYPTAPHFSTEINATTYSQWLHAIPAQDTLSLYIHIPFCQQLCWYCGCYTKISNKESAVEEYVKVLIQEINLVTRLLPPQCLNVTHIHFGGGSPTLLSPQLFLKLMRSIREAFHVAPHAEIAIEVDPRTINEEKISAYASALVNRISIGAQDFNPDVQQAINREQPIELVQSCINLFRQYSINNINLDLMYGLPKQTIESIENNIEAVSLLNPSRIAFFAYAHVRWMKKHMQLIQEEDLPNDASRIEMFCLASEQLKQKGYLPIGLDHFAKPTDPMALALNTKTLKRNFQGYSVESASHLIGLGASSISQLTHGYAQNTSDLKQYKNTVINHLLPIVRGMEICTEDQLRKAIIDDIMCYLEVDLKKHCAVFNYPLDYFDSELRSLDNLVKDGLVAINDYIIQIHPKARQITRVVSSYFDRFFKTNTQRHSRIT</sequence>
<dbReference type="EMBL" id="QHJG01000035">
    <property type="protein sequence ID" value="PWY54414.1"/>
    <property type="molecule type" value="Genomic_DNA"/>
</dbReference>
<dbReference type="CDD" id="cd01335">
    <property type="entry name" value="Radical_SAM"/>
    <property type="match status" value="1"/>
</dbReference>
<keyword evidence="5 15" id="KW-0004">4Fe-4S</keyword>
<accession>A0A317TXU7</accession>
<comment type="pathway">
    <text evidence="2 15">Porphyrin-containing compound metabolism; protoporphyrin-IX biosynthesis; protoporphyrinogen-IX from coproporphyrinogen-III (AdoMet route): step 1/1.</text>
</comment>
<dbReference type="GO" id="GO:0051539">
    <property type="term" value="F:4 iron, 4 sulfur cluster binding"/>
    <property type="evidence" value="ECO:0007669"/>
    <property type="project" value="UniProtKB-KW"/>
</dbReference>
<feature type="binding site" evidence="16">
    <location>
        <position position="146"/>
    </location>
    <ligand>
        <name>S-adenosyl-L-methionine</name>
        <dbReference type="ChEBI" id="CHEBI:59789"/>
        <label>1</label>
    </ligand>
</feature>
<evidence type="ECO:0000256" key="11">
    <source>
        <dbReference type="ARBA" id="ARBA00023014"/>
    </source>
</evidence>
<dbReference type="PANTHER" id="PTHR13932">
    <property type="entry name" value="COPROPORPHYRINIGEN III OXIDASE"/>
    <property type="match status" value="1"/>
</dbReference>
<evidence type="ECO:0000313" key="19">
    <source>
        <dbReference type="EMBL" id="PWY54414.1"/>
    </source>
</evidence>
<dbReference type="PANTHER" id="PTHR13932:SF6">
    <property type="entry name" value="OXYGEN-INDEPENDENT COPROPORPHYRINOGEN III OXIDASE"/>
    <property type="match status" value="1"/>
</dbReference>
<evidence type="ECO:0000256" key="15">
    <source>
        <dbReference type="PIRNR" id="PIRNR000167"/>
    </source>
</evidence>
<feature type="binding site" evidence="17">
    <location>
        <position position="65"/>
    </location>
    <ligand>
        <name>[4Fe-4S] cluster</name>
        <dbReference type="ChEBI" id="CHEBI:49883"/>
        <note>4Fe-4S-S-AdoMet</note>
    </ligand>
</feature>
<dbReference type="Gene3D" id="1.10.10.920">
    <property type="match status" value="1"/>
</dbReference>
<dbReference type="SFLD" id="SFLDS00029">
    <property type="entry name" value="Radical_SAM"/>
    <property type="match status" value="1"/>
</dbReference>
<dbReference type="UniPathway" id="UPA00251">
    <property type="reaction ID" value="UER00323"/>
</dbReference>
<name>A0A317TXU7_9GAMM</name>
<dbReference type="SMART" id="SM00729">
    <property type="entry name" value="Elp3"/>
    <property type="match status" value="1"/>
</dbReference>
<evidence type="ECO:0000256" key="2">
    <source>
        <dbReference type="ARBA" id="ARBA00004785"/>
    </source>
</evidence>
<feature type="binding site" evidence="16">
    <location>
        <begin position="67"/>
        <end position="69"/>
    </location>
    <ligand>
        <name>S-adenosyl-L-methionine</name>
        <dbReference type="ChEBI" id="CHEBI:59789"/>
        <label>2</label>
    </ligand>
</feature>
<evidence type="ECO:0000256" key="9">
    <source>
        <dbReference type="ARBA" id="ARBA00023002"/>
    </source>
</evidence>
<keyword evidence="9 15" id="KW-0560">Oxidoreductase</keyword>
<evidence type="ECO:0000313" key="21">
    <source>
        <dbReference type="Proteomes" id="UP000247152"/>
    </source>
</evidence>
<dbReference type="InterPro" id="IPR004558">
    <property type="entry name" value="Coprogen_oxidase_HemN"/>
</dbReference>
<dbReference type="SUPFAM" id="SSF102114">
    <property type="entry name" value="Radical SAM enzymes"/>
    <property type="match status" value="1"/>
</dbReference>
<dbReference type="InterPro" id="IPR034505">
    <property type="entry name" value="Coproporphyrinogen-III_oxidase"/>
</dbReference>